<organism evidence="4">
    <name type="scientific">Klebsiella pneumoniae</name>
    <dbReference type="NCBI Taxonomy" id="573"/>
    <lineage>
        <taxon>Bacteria</taxon>
        <taxon>Pseudomonadati</taxon>
        <taxon>Pseudomonadota</taxon>
        <taxon>Gammaproteobacteria</taxon>
        <taxon>Enterobacterales</taxon>
        <taxon>Enterobacteriaceae</taxon>
        <taxon>Klebsiella/Raoultella group</taxon>
        <taxon>Klebsiella</taxon>
        <taxon>Klebsiella pneumoniae complex</taxon>
    </lineage>
</organism>
<feature type="transmembrane region" description="Helical" evidence="2">
    <location>
        <begin position="522"/>
        <end position="541"/>
    </location>
</feature>
<keyword evidence="3" id="KW-0732">Signal</keyword>
<sequence length="733" mass="78817">MNKSRNSLVALLPLSLFITPAYSADLGIDSITEAAKRSGDLSRQMLHTVFGEVVNNPFSPSGDGLLNNVFFTVNEVIAILALIYMAIISIKKLHQAGQLGKFIEGDGNNAFNFVKTTFGWLLLVPTVVGWSVAQLLFLWCGSIIGVGSANVIADKTASELASGKAVYITPVMPEMASVAKGMFEMNLCALGVNQGLAQMEASGQHYESNSQMKFNTGDSSYSISVDNGSAVCGTVKLPQKPTGWTSVFSSGYADSVYAVQQQATDSLWSKMKNTAEQFNSAYMSKMRSGDGQLPDVETAIQTAARDYQQQVQQAADNAAGSNDMLQKMESDIKEKGWLYLGIYYHTLATANTELKDVANLKPIVSGISGDGDVGSTDYYKGLFQAYHSQLKNSTYTPPLGTADNALAQNIDNKGIEEAAKSGDADSLITKIFNFNVTSWLATRNYGTGDGYSDVTNPLLKMKAIGDYTMFTAESGLAAWGAVNVAMSVADGNNAAGMGAGLLNFFTSGKDIIKGVIKTAAPIVYMILVALFCIGLTLSIWLPFVPFIYWFVAMADWLVTLLTGIVASSLWAATHINIGQTNEDRSTYGYIFLIDVMIRPLLMVMGFIFASLAIVALGTALNYIFKTAMENVQADSTTGLWSMIGILFVYARMCTGMVARVFALPARMPNYVISWIGNKHNDSILGDMQNHVHDLFAAFGRGAKNTGGRPSGPKNFNPTNTVDKDKDGIAGGVI</sequence>
<name>A0A7U2D4D3_KLEPN</name>
<feature type="transmembrane region" description="Helical" evidence="2">
    <location>
        <begin position="69"/>
        <end position="90"/>
    </location>
</feature>
<dbReference type="EMBL" id="CP068861">
    <property type="protein sequence ID" value="QRC57759.1"/>
    <property type="molecule type" value="Genomic_DNA"/>
</dbReference>
<keyword evidence="4" id="KW-0614">Plasmid</keyword>
<feature type="chain" id="PRO_5031238109" evidence="3">
    <location>
        <begin position="24"/>
        <end position="733"/>
    </location>
</feature>
<evidence type="ECO:0000313" key="4">
    <source>
        <dbReference type="EMBL" id="QRC57759.1"/>
    </source>
</evidence>
<proteinExistence type="predicted"/>
<evidence type="ECO:0000256" key="3">
    <source>
        <dbReference type="SAM" id="SignalP"/>
    </source>
</evidence>
<feature type="region of interest" description="Disordered" evidence="1">
    <location>
        <begin position="703"/>
        <end position="722"/>
    </location>
</feature>
<feature type="transmembrane region" description="Helical" evidence="2">
    <location>
        <begin position="639"/>
        <end position="662"/>
    </location>
</feature>
<keyword evidence="2" id="KW-0812">Transmembrane</keyword>
<protein>
    <submittedName>
        <fullName evidence="4">DotA/TraY family protein</fullName>
    </submittedName>
</protein>
<gene>
    <name evidence="4" type="ORF">JL588_00405</name>
</gene>
<feature type="transmembrane region" description="Helical" evidence="2">
    <location>
        <begin position="600"/>
        <end position="624"/>
    </location>
</feature>
<accession>A0A7U2D4D3</accession>
<feature type="transmembrane region" description="Helical" evidence="2">
    <location>
        <begin position="547"/>
        <end position="572"/>
    </location>
</feature>
<geneLocation type="plasmid" evidence="4">
    <name>pRIVM_C017543_3</name>
</geneLocation>
<keyword evidence="2" id="KW-1133">Transmembrane helix</keyword>
<evidence type="ECO:0000256" key="2">
    <source>
        <dbReference type="SAM" id="Phobius"/>
    </source>
</evidence>
<dbReference type="InterPro" id="IPR027628">
    <property type="entry name" value="DotA_TraY"/>
</dbReference>
<keyword evidence="2" id="KW-0472">Membrane</keyword>
<dbReference type="NCBIfam" id="TIGR04346">
    <property type="entry name" value="DotA_TraY"/>
    <property type="match status" value="1"/>
</dbReference>
<reference evidence="4" key="1">
    <citation type="submission" date="2021-01" db="EMBL/GenBank/DDBJ databases">
        <title>blaOXA-48-like genome architecture among carbapenemase-producing Escherichia coli and Klebsiella pneumoniae in the Netherlands.</title>
        <authorList>
            <person name="Hendrickx A.P."/>
            <person name="Landman F."/>
            <person name="de Haan A."/>
            <person name="Witteveen S."/>
            <person name="van Santen-Verheuvel M."/>
            <person name="Schouls L.M."/>
        </authorList>
    </citation>
    <scope>NUCLEOTIDE SEQUENCE</scope>
    <source>
        <strain evidence="4">RIVM_C017543</strain>
        <plasmid evidence="4">pRIVM_C017543_3</plasmid>
    </source>
</reference>
<evidence type="ECO:0000256" key="1">
    <source>
        <dbReference type="SAM" id="MobiDB-lite"/>
    </source>
</evidence>
<feature type="transmembrane region" description="Helical" evidence="2">
    <location>
        <begin position="110"/>
        <end position="130"/>
    </location>
</feature>
<dbReference type="AlphaFoldDB" id="A0A7U2D4D3"/>
<feature type="signal peptide" evidence="3">
    <location>
        <begin position="1"/>
        <end position="23"/>
    </location>
</feature>